<evidence type="ECO:0000256" key="1">
    <source>
        <dbReference type="ARBA" id="ARBA00005594"/>
    </source>
</evidence>
<dbReference type="AlphaFoldDB" id="A0A8H7V3X5"/>
<dbReference type="InterPro" id="IPR015413">
    <property type="entry name" value="Methionyl/Leucyl_tRNA_Synth"/>
</dbReference>
<dbReference type="SUPFAM" id="SSF47323">
    <property type="entry name" value="Anticodon-binding domain of a subclass of class I aminoacyl-tRNA synthetases"/>
    <property type="match status" value="1"/>
</dbReference>
<evidence type="ECO:0000256" key="4">
    <source>
        <dbReference type="ARBA" id="ARBA00022741"/>
    </source>
</evidence>
<dbReference type="GO" id="GO:0006431">
    <property type="term" value="P:methionyl-tRNA aminoacylation"/>
    <property type="evidence" value="ECO:0007669"/>
    <property type="project" value="InterPro"/>
</dbReference>
<accession>A0A8H7V3X5</accession>
<feature type="domain" description="Methionyl/Leucyl tRNA synthetase" evidence="11">
    <location>
        <begin position="32"/>
        <end position="397"/>
    </location>
</feature>
<dbReference type="Pfam" id="PF19303">
    <property type="entry name" value="Anticodon_3"/>
    <property type="match status" value="1"/>
</dbReference>
<dbReference type="InterPro" id="IPR014729">
    <property type="entry name" value="Rossmann-like_a/b/a_fold"/>
</dbReference>
<evidence type="ECO:0000256" key="3">
    <source>
        <dbReference type="ARBA" id="ARBA00022598"/>
    </source>
</evidence>
<dbReference type="PANTHER" id="PTHR43326:SF1">
    <property type="entry name" value="METHIONINE--TRNA LIGASE, MITOCHONDRIAL"/>
    <property type="match status" value="1"/>
</dbReference>
<dbReference type="PRINTS" id="PR01041">
    <property type="entry name" value="TRNASYNTHMET"/>
</dbReference>
<dbReference type="FunFam" id="2.170.220.10:FF:000001">
    <property type="entry name" value="methionine--tRNA ligase, mitochondrial"/>
    <property type="match status" value="1"/>
</dbReference>
<keyword evidence="14" id="KW-1185">Reference proteome</keyword>
<evidence type="ECO:0000256" key="9">
    <source>
        <dbReference type="ARBA" id="ARBA00068817"/>
    </source>
</evidence>
<keyword evidence="4 10" id="KW-0547">Nucleotide-binding</keyword>
<evidence type="ECO:0000256" key="7">
    <source>
        <dbReference type="ARBA" id="ARBA00023146"/>
    </source>
</evidence>
<dbReference type="CDD" id="cd00814">
    <property type="entry name" value="MetRS_core"/>
    <property type="match status" value="1"/>
</dbReference>
<comment type="catalytic activity">
    <reaction evidence="8">
        <text>tRNA(Met) + L-methionine + ATP = L-methionyl-tRNA(Met) + AMP + diphosphate</text>
        <dbReference type="Rhea" id="RHEA:13481"/>
        <dbReference type="Rhea" id="RHEA-COMP:9667"/>
        <dbReference type="Rhea" id="RHEA-COMP:9698"/>
        <dbReference type="ChEBI" id="CHEBI:30616"/>
        <dbReference type="ChEBI" id="CHEBI:33019"/>
        <dbReference type="ChEBI" id="CHEBI:57844"/>
        <dbReference type="ChEBI" id="CHEBI:78442"/>
        <dbReference type="ChEBI" id="CHEBI:78530"/>
        <dbReference type="ChEBI" id="CHEBI:456215"/>
        <dbReference type="EC" id="6.1.1.10"/>
    </reaction>
</comment>
<evidence type="ECO:0000256" key="10">
    <source>
        <dbReference type="RuleBase" id="RU363039"/>
    </source>
</evidence>
<keyword evidence="7 10" id="KW-0030">Aminoacyl-tRNA synthetase</keyword>
<dbReference type="GO" id="GO:0005739">
    <property type="term" value="C:mitochondrion"/>
    <property type="evidence" value="ECO:0007669"/>
    <property type="project" value="UniProtKB-ARBA"/>
</dbReference>
<comment type="caution">
    <text evidence="13">The sequence shown here is derived from an EMBL/GenBank/DDBJ whole genome shotgun (WGS) entry which is preliminary data.</text>
</comment>
<dbReference type="Gene3D" id="3.40.50.620">
    <property type="entry name" value="HUPs"/>
    <property type="match status" value="1"/>
</dbReference>
<keyword evidence="5 10" id="KW-0067">ATP-binding</keyword>
<dbReference type="GO" id="GO:0005524">
    <property type="term" value="F:ATP binding"/>
    <property type="evidence" value="ECO:0007669"/>
    <property type="project" value="UniProtKB-KW"/>
</dbReference>
<dbReference type="Gene3D" id="2.170.220.10">
    <property type="match status" value="1"/>
</dbReference>
<evidence type="ECO:0000256" key="8">
    <source>
        <dbReference type="ARBA" id="ARBA00047364"/>
    </source>
</evidence>
<dbReference type="InterPro" id="IPR033911">
    <property type="entry name" value="MetRS_core"/>
</dbReference>
<keyword evidence="6 10" id="KW-0648">Protein biosynthesis</keyword>
<protein>
    <recommendedName>
        <fullName evidence="9">Probable methionine--tRNA ligase, mitochondrial</fullName>
        <ecNumber evidence="2">6.1.1.10</ecNumber>
    </recommendedName>
</protein>
<name>A0A8H7V3X5_9FUNG</name>
<evidence type="ECO:0000259" key="12">
    <source>
        <dbReference type="Pfam" id="PF19303"/>
    </source>
</evidence>
<dbReference type="GO" id="GO:0004825">
    <property type="term" value="F:methionine-tRNA ligase activity"/>
    <property type="evidence" value="ECO:0007669"/>
    <property type="project" value="UniProtKB-EC"/>
</dbReference>
<proteinExistence type="inferred from homology"/>
<evidence type="ECO:0000259" key="11">
    <source>
        <dbReference type="Pfam" id="PF09334"/>
    </source>
</evidence>
<dbReference type="EC" id="6.1.1.10" evidence="2"/>
<sequence>MRVLGLWNVSKQAQFAFKPTLISKHLNHTKAFVTTPIYYVNAVPHIGHLYSTVLADTIRRHYALHGKQVLMSTGTDEHGLKIQQAADKNNMKPIEFCDKVSESFKSLCEAADIGYTSFERTTNKHHILAVNELWDQLLKKGYLYKGKHEGWYAVSDEAFYTKNQVHEVVDEKSGEKVMVAIESGQRVEWTVEENYKFKLSAFGDRLLEWIDANPKSIVPNNRKNEVKSWINAGLADLSVSRLRSRLDWGIPVPNDPDHTIYVWLDALTNYLTATGYPWNKDSKNKDFFPPDVQVVGKDIVRFHAIYWPAFLMAAELPLPKQILAHAHWTMGKQKMSKSRGNVADPFQVLKDCGVDPVRYYLVRDGGLADDGDYSEDMIRTRYKKDLASQLGNLLNRSTAKTLLSDGIVPIKSDTLDDRDEFMHKEISETAENFDKAFEEREFSRAYTYIFDMLSHANKHFADNEPWNLAKKPEEKQRLNDVLFYSLEACRIAGILLQPVMPTKMDSLLTRLGVSENDRYFKNAKEFTKVERPLGEIDGVLFPRL</sequence>
<dbReference type="InterPro" id="IPR009080">
    <property type="entry name" value="tRNAsynth_Ia_anticodon-bd"/>
</dbReference>
<evidence type="ECO:0000256" key="5">
    <source>
        <dbReference type="ARBA" id="ARBA00022840"/>
    </source>
</evidence>
<dbReference type="EMBL" id="JAEPRD010000083">
    <property type="protein sequence ID" value="KAG2200469.1"/>
    <property type="molecule type" value="Genomic_DNA"/>
</dbReference>
<gene>
    <name evidence="13" type="ORF">INT47_011449</name>
</gene>
<evidence type="ECO:0000256" key="6">
    <source>
        <dbReference type="ARBA" id="ARBA00022917"/>
    </source>
</evidence>
<dbReference type="OrthoDB" id="24670at2759"/>
<dbReference type="Pfam" id="PF09334">
    <property type="entry name" value="tRNA-synt_1g"/>
    <property type="match status" value="1"/>
</dbReference>
<feature type="domain" description="Methionyl-tRNA synthetase anticodon-binding" evidence="12">
    <location>
        <begin position="414"/>
        <end position="524"/>
    </location>
</feature>
<reference evidence="13" key="1">
    <citation type="submission" date="2020-12" db="EMBL/GenBank/DDBJ databases">
        <title>Metabolic potential, ecology and presence of endohyphal bacteria is reflected in genomic diversity of Mucoromycotina.</title>
        <authorList>
            <person name="Muszewska A."/>
            <person name="Okrasinska A."/>
            <person name="Steczkiewicz K."/>
            <person name="Drgas O."/>
            <person name="Orlowska M."/>
            <person name="Perlinska-Lenart U."/>
            <person name="Aleksandrzak-Piekarczyk T."/>
            <person name="Szatraj K."/>
            <person name="Zielenkiewicz U."/>
            <person name="Pilsyk S."/>
            <person name="Malc E."/>
            <person name="Mieczkowski P."/>
            <person name="Kruszewska J.S."/>
            <person name="Biernat P."/>
            <person name="Pawlowska J."/>
        </authorList>
    </citation>
    <scope>NUCLEOTIDE SEQUENCE</scope>
    <source>
        <strain evidence="13">WA0000017839</strain>
    </source>
</reference>
<evidence type="ECO:0000256" key="2">
    <source>
        <dbReference type="ARBA" id="ARBA00012838"/>
    </source>
</evidence>
<keyword evidence="3 10" id="KW-0436">Ligase</keyword>
<dbReference type="Proteomes" id="UP000603453">
    <property type="component" value="Unassembled WGS sequence"/>
</dbReference>
<evidence type="ECO:0000313" key="14">
    <source>
        <dbReference type="Proteomes" id="UP000603453"/>
    </source>
</evidence>
<dbReference type="PANTHER" id="PTHR43326">
    <property type="entry name" value="METHIONYL-TRNA SYNTHETASE"/>
    <property type="match status" value="1"/>
</dbReference>
<dbReference type="InterPro" id="IPR023457">
    <property type="entry name" value="Met-tRNA_synth_2"/>
</dbReference>
<evidence type="ECO:0000313" key="13">
    <source>
        <dbReference type="EMBL" id="KAG2200469.1"/>
    </source>
</evidence>
<dbReference type="Gene3D" id="1.10.730.10">
    <property type="entry name" value="Isoleucyl-tRNA Synthetase, Domain 1"/>
    <property type="match status" value="1"/>
</dbReference>
<comment type="similarity">
    <text evidence="1 10">Belongs to the class-I aminoacyl-tRNA synthetase family.</text>
</comment>
<organism evidence="13 14">
    <name type="scientific">Mucor saturninus</name>
    <dbReference type="NCBI Taxonomy" id="64648"/>
    <lineage>
        <taxon>Eukaryota</taxon>
        <taxon>Fungi</taxon>
        <taxon>Fungi incertae sedis</taxon>
        <taxon>Mucoromycota</taxon>
        <taxon>Mucoromycotina</taxon>
        <taxon>Mucoromycetes</taxon>
        <taxon>Mucorales</taxon>
        <taxon>Mucorineae</taxon>
        <taxon>Mucoraceae</taxon>
        <taxon>Mucor</taxon>
    </lineage>
</organism>
<dbReference type="NCBIfam" id="TIGR00398">
    <property type="entry name" value="metG"/>
    <property type="match status" value="1"/>
</dbReference>
<dbReference type="InterPro" id="IPR014758">
    <property type="entry name" value="Met-tRNA_synth"/>
</dbReference>
<dbReference type="InterPro" id="IPR041872">
    <property type="entry name" value="Anticodon_Met"/>
</dbReference>
<dbReference type="SUPFAM" id="SSF52374">
    <property type="entry name" value="Nucleotidylyl transferase"/>
    <property type="match status" value="1"/>
</dbReference>
<dbReference type="CDD" id="cd07957">
    <property type="entry name" value="Anticodon_Ia_Met"/>
    <property type="match status" value="1"/>
</dbReference>